<gene>
    <name evidence="1" type="ORF">CLUMA_CG011624</name>
</gene>
<dbReference type="EMBL" id="CVRI01000047">
    <property type="protein sequence ID" value="CRK98262.1"/>
    <property type="molecule type" value="Genomic_DNA"/>
</dbReference>
<organism evidence="1 2">
    <name type="scientific">Clunio marinus</name>
    <dbReference type="NCBI Taxonomy" id="568069"/>
    <lineage>
        <taxon>Eukaryota</taxon>
        <taxon>Metazoa</taxon>
        <taxon>Ecdysozoa</taxon>
        <taxon>Arthropoda</taxon>
        <taxon>Hexapoda</taxon>
        <taxon>Insecta</taxon>
        <taxon>Pterygota</taxon>
        <taxon>Neoptera</taxon>
        <taxon>Endopterygota</taxon>
        <taxon>Diptera</taxon>
        <taxon>Nematocera</taxon>
        <taxon>Chironomoidea</taxon>
        <taxon>Chironomidae</taxon>
        <taxon>Clunio</taxon>
    </lineage>
</organism>
<reference evidence="1 2" key="1">
    <citation type="submission" date="2015-04" db="EMBL/GenBank/DDBJ databases">
        <authorList>
            <person name="Syromyatnikov M.Y."/>
            <person name="Popov V.N."/>
        </authorList>
    </citation>
    <scope>NUCLEOTIDE SEQUENCE [LARGE SCALE GENOMIC DNA]</scope>
</reference>
<sequence length="61" mass="7283">MSSLWDVFEARSKSRNMSIGNSFVYESLYGIIAFLKQKMKLKGWKHETLQDDEIEQRKKKQ</sequence>
<proteinExistence type="predicted"/>
<accession>A0A1J1IGU5</accession>
<name>A0A1J1IGU5_9DIPT</name>
<keyword evidence="2" id="KW-1185">Reference proteome</keyword>
<evidence type="ECO:0000313" key="1">
    <source>
        <dbReference type="EMBL" id="CRK98262.1"/>
    </source>
</evidence>
<dbReference type="AlphaFoldDB" id="A0A1J1IGU5"/>
<evidence type="ECO:0000313" key="2">
    <source>
        <dbReference type="Proteomes" id="UP000183832"/>
    </source>
</evidence>
<protein>
    <submittedName>
        <fullName evidence="1">CLUMA_CG011624, isoform A</fullName>
    </submittedName>
</protein>
<dbReference type="Proteomes" id="UP000183832">
    <property type="component" value="Unassembled WGS sequence"/>
</dbReference>